<accession>A0AA88G9S7</accession>
<protein>
    <recommendedName>
        <fullName evidence="1">CRAL-TRIO domain-containing protein</fullName>
    </recommendedName>
</protein>
<dbReference type="InterPro" id="IPR036273">
    <property type="entry name" value="CRAL/TRIO_N_dom_sf"/>
</dbReference>
<dbReference type="SUPFAM" id="SSF46938">
    <property type="entry name" value="CRAL/TRIO N-terminal domain"/>
    <property type="match status" value="1"/>
</dbReference>
<dbReference type="InterPro" id="IPR036865">
    <property type="entry name" value="CRAL-TRIO_dom_sf"/>
</dbReference>
<dbReference type="InterPro" id="IPR011074">
    <property type="entry name" value="CRAL/TRIO_N_dom"/>
</dbReference>
<proteinExistence type="predicted"/>
<name>A0AA88G9S7_NAELO</name>
<dbReference type="SMART" id="SM00516">
    <property type="entry name" value="SEC14"/>
    <property type="match status" value="1"/>
</dbReference>
<dbReference type="PANTHER" id="PTHR45824">
    <property type="entry name" value="GH16843P"/>
    <property type="match status" value="1"/>
</dbReference>
<dbReference type="GO" id="GO:0008526">
    <property type="term" value="F:phosphatidylinositol transfer activity"/>
    <property type="evidence" value="ECO:0007669"/>
    <property type="project" value="TreeGrafter"/>
</dbReference>
<dbReference type="RefSeq" id="XP_044541951.1">
    <property type="nucleotide sequence ID" value="XM_044688984.1"/>
</dbReference>
<dbReference type="SMART" id="SM01100">
    <property type="entry name" value="CRAL_TRIO_N"/>
    <property type="match status" value="1"/>
</dbReference>
<dbReference type="CDD" id="cd00170">
    <property type="entry name" value="SEC14"/>
    <property type="match status" value="1"/>
</dbReference>
<dbReference type="Pfam" id="PF03765">
    <property type="entry name" value="CRAL_TRIO_N"/>
    <property type="match status" value="1"/>
</dbReference>
<gene>
    <name evidence="2" type="ORF">C9374_013140</name>
</gene>
<dbReference type="GeneID" id="68105593"/>
<comment type="caution">
    <text evidence="2">The sequence shown here is derived from an EMBL/GenBank/DDBJ whole genome shotgun (WGS) entry which is preliminary data.</text>
</comment>
<reference evidence="2 3" key="1">
    <citation type="journal article" date="2018" name="BMC Genomics">
        <title>The genome of Naegleria lovaniensis, the basis for a comparative approach to unravel pathogenicity factors of the human pathogenic amoeba N. fowleri.</title>
        <authorList>
            <person name="Liechti N."/>
            <person name="Schurch N."/>
            <person name="Bruggmann R."/>
            <person name="Wittwer M."/>
        </authorList>
    </citation>
    <scope>NUCLEOTIDE SEQUENCE [LARGE SCALE GENOMIC DNA]</scope>
    <source>
        <strain evidence="2 3">ATCC 30569</strain>
    </source>
</reference>
<dbReference type="EMBL" id="PYSW02000067">
    <property type="protein sequence ID" value="KAG2372776.1"/>
    <property type="molecule type" value="Genomic_DNA"/>
</dbReference>
<dbReference type="Proteomes" id="UP000816034">
    <property type="component" value="Unassembled WGS sequence"/>
</dbReference>
<evidence type="ECO:0000313" key="3">
    <source>
        <dbReference type="Proteomes" id="UP000816034"/>
    </source>
</evidence>
<feature type="domain" description="CRAL-TRIO" evidence="1">
    <location>
        <begin position="107"/>
        <end position="271"/>
    </location>
</feature>
<dbReference type="PROSITE" id="PS50191">
    <property type="entry name" value="CRAL_TRIO"/>
    <property type="match status" value="1"/>
</dbReference>
<dbReference type="SUPFAM" id="SSF52087">
    <property type="entry name" value="CRAL/TRIO domain"/>
    <property type="match status" value="1"/>
</dbReference>
<dbReference type="Gene3D" id="3.40.525.10">
    <property type="entry name" value="CRAL-TRIO lipid binding domain"/>
    <property type="match status" value="1"/>
</dbReference>
<keyword evidence="3" id="KW-1185">Reference proteome</keyword>
<dbReference type="InterPro" id="IPR052578">
    <property type="entry name" value="PI_Transfer_CRAL-TRIO"/>
</dbReference>
<dbReference type="AlphaFoldDB" id="A0AA88G9S7"/>
<dbReference type="PANTHER" id="PTHR45824:SF29">
    <property type="entry name" value="GH16843P"/>
    <property type="match status" value="1"/>
</dbReference>
<sequence>MDPAIIMTNTPEEALTSNGRTATVETQRPQFTQASEEKAFNEILELVEKDRPKLTRYQEYYVFGAEPNYHCLIRYLRARDFDVKKSYDLLKSTLEWLEDFKPYLITASKMTKEAATGKIFCRGFDKFNRPVVYMSPGKENTYDGEGNIQLLVYSLFTAVARMPPGVSQMTWICNFEGYTMKNAPSLSVCKQTVSILSSHFPERLGVALIVNPPKVFSWFWKLISPFIPPVTKEKIKFCNSSKKEDMIEFFSPYFTLDMLPKDFNGNLDNTFTEAVWEEEKKIDDTRLDRIAHIVDVSELYNNPKK</sequence>
<dbReference type="Pfam" id="PF00650">
    <property type="entry name" value="CRAL_TRIO"/>
    <property type="match status" value="1"/>
</dbReference>
<organism evidence="2 3">
    <name type="scientific">Naegleria lovaniensis</name>
    <name type="common">Amoeba</name>
    <dbReference type="NCBI Taxonomy" id="51637"/>
    <lineage>
        <taxon>Eukaryota</taxon>
        <taxon>Discoba</taxon>
        <taxon>Heterolobosea</taxon>
        <taxon>Tetramitia</taxon>
        <taxon>Eutetramitia</taxon>
        <taxon>Vahlkampfiidae</taxon>
        <taxon>Naegleria</taxon>
    </lineage>
</organism>
<evidence type="ECO:0000313" key="2">
    <source>
        <dbReference type="EMBL" id="KAG2372776.1"/>
    </source>
</evidence>
<dbReference type="InterPro" id="IPR001251">
    <property type="entry name" value="CRAL-TRIO_dom"/>
</dbReference>
<dbReference type="PRINTS" id="PR00180">
    <property type="entry name" value="CRETINALDHBP"/>
</dbReference>
<evidence type="ECO:0000259" key="1">
    <source>
        <dbReference type="PROSITE" id="PS50191"/>
    </source>
</evidence>